<name>A0A239ATD6_9PROT</name>
<protein>
    <submittedName>
        <fullName evidence="1">Uncharacterized protein</fullName>
    </submittedName>
</protein>
<sequence length="174" mass="19610">MSTQSERESAIHRLAEAIGPDTYDCMRVWGAWFHGSMCRDDFIPVINDEDRLNEITEAVIAPLLSRIAELETMLEQERKLRQESECMGLTMSMVMDDFEQAGIIKKGTAPMFFTEAVLAHIQGLSGDAEPVAWCRAGIASTYDGLPWDCVETEFTTEKHHHGTGWVELFAKPQQ</sequence>
<dbReference type="OrthoDB" id="8690416at2"/>
<organism evidence="1 2">
    <name type="scientific">Methylobacillus rhizosphaerae</name>
    <dbReference type="NCBI Taxonomy" id="551994"/>
    <lineage>
        <taxon>Bacteria</taxon>
        <taxon>Pseudomonadati</taxon>
        <taxon>Pseudomonadota</taxon>
        <taxon>Betaproteobacteria</taxon>
        <taxon>Nitrosomonadales</taxon>
        <taxon>Methylophilaceae</taxon>
        <taxon>Methylobacillus</taxon>
    </lineage>
</organism>
<reference evidence="2" key="1">
    <citation type="submission" date="2017-06" db="EMBL/GenBank/DDBJ databases">
        <authorList>
            <person name="Varghese N."/>
            <person name="Submissions S."/>
        </authorList>
    </citation>
    <scope>NUCLEOTIDE SEQUENCE [LARGE SCALE GENOMIC DNA]</scope>
    <source>
        <strain evidence="2">Ca-68</strain>
    </source>
</reference>
<evidence type="ECO:0000313" key="1">
    <source>
        <dbReference type="EMBL" id="SNR98887.1"/>
    </source>
</evidence>
<proteinExistence type="predicted"/>
<dbReference type="Proteomes" id="UP000198305">
    <property type="component" value="Unassembled WGS sequence"/>
</dbReference>
<evidence type="ECO:0000313" key="2">
    <source>
        <dbReference type="Proteomes" id="UP000198305"/>
    </source>
</evidence>
<keyword evidence="2" id="KW-1185">Reference proteome</keyword>
<dbReference type="AlphaFoldDB" id="A0A239ATD6"/>
<accession>A0A239ATD6</accession>
<dbReference type="RefSeq" id="WP_089376177.1">
    <property type="nucleotide sequence ID" value="NZ_FZOA01000009.1"/>
</dbReference>
<dbReference type="EMBL" id="FZOA01000009">
    <property type="protein sequence ID" value="SNR98887.1"/>
    <property type="molecule type" value="Genomic_DNA"/>
</dbReference>
<gene>
    <name evidence="1" type="ORF">SAMN05192560_2101</name>
</gene>